<proteinExistence type="predicted"/>
<evidence type="ECO:0000256" key="2">
    <source>
        <dbReference type="ARBA" id="ARBA00023242"/>
    </source>
</evidence>
<dbReference type="InterPro" id="IPR008251">
    <property type="entry name" value="Chromo_shadow_dom"/>
</dbReference>
<comment type="caution">
    <text evidence="5">The sequence shown here is derived from an EMBL/GenBank/DDBJ whole genome shotgun (WGS) entry which is preliminary data.</text>
</comment>
<sequence>MNEPSTAYVASGSSENVDSSSINDKTVDPDISESESVEGNEVWDGRKSGVRQKKVDTKGKAVDQRESEADDIETGDVESSDINEAIELDPDEYYVESILMHRTGNNGKLEYLLKWRDYAEETWEEESNIFAKNLIKDYWLDRNYSSSPHSLCSLDSEEYSSDEDDLDFDIMCEPTKKSQDFCCLQDMITEETKKDSDTNKMSSDISVDININQNERDSEKSRRVDNNLQLDSVIKSLSLDGPYVRVNGRFLVDFRRLKIESGKRRQYGKKSTSSKSRSNEDECEEEIDIEVEYNSWDPYLERVVYILKDNKFEKLFIVLRWINGQETVHWADDVYSRCPQKVIEFYESSTIFINE</sequence>
<evidence type="ECO:0000313" key="5">
    <source>
        <dbReference type="EMBL" id="RIB23790.1"/>
    </source>
</evidence>
<keyword evidence="2" id="KW-0539">Nucleus</keyword>
<dbReference type="InterPro" id="IPR051219">
    <property type="entry name" value="Heterochromatin_chromo-domain"/>
</dbReference>
<dbReference type="PROSITE" id="PS50013">
    <property type="entry name" value="CHROMO_2"/>
    <property type="match status" value="1"/>
</dbReference>
<comment type="subcellular location">
    <subcellularLocation>
        <location evidence="1">Nucleus</location>
    </subcellularLocation>
</comment>
<dbReference type="Proteomes" id="UP000266673">
    <property type="component" value="Unassembled WGS sequence"/>
</dbReference>
<dbReference type="Pfam" id="PF01393">
    <property type="entry name" value="Chromo_shadow"/>
    <property type="match status" value="1"/>
</dbReference>
<accession>A0A397VMT6</accession>
<dbReference type="Gene3D" id="2.40.50.40">
    <property type="match status" value="2"/>
</dbReference>
<evidence type="ECO:0000256" key="1">
    <source>
        <dbReference type="ARBA" id="ARBA00004123"/>
    </source>
</evidence>
<dbReference type="AlphaFoldDB" id="A0A397VMT6"/>
<name>A0A397VMT6_9GLOM</name>
<evidence type="ECO:0000313" key="6">
    <source>
        <dbReference type="Proteomes" id="UP000266673"/>
    </source>
</evidence>
<dbReference type="SMART" id="SM00298">
    <property type="entry name" value="CHROMO"/>
    <property type="match status" value="1"/>
</dbReference>
<feature type="domain" description="Chromo" evidence="4">
    <location>
        <begin position="93"/>
        <end position="150"/>
    </location>
</feature>
<dbReference type="InterPro" id="IPR023780">
    <property type="entry name" value="Chromo_domain"/>
</dbReference>
<dbReference type="SUPFAM" id="SSF54160">
    <property type="entry name" value="Chromo domain-like"/>
    <property type="match status" value="2"/>
</dbReference>
<organism evidence="5 6">
    <name type="scientific">Gigaspora rosea</name>
    <dbReference type="NCBI Taxonomy" id="44941"/>
    <lineage>
        <taxon>Eukaryota</taxon>
        <taxon>Fungi</taxon>
        <taxon>Fungi incertae sedis</taxon>
        <taxon>Mucoromycota</taxon>
        <taxon>Glomeromycotina</taxon>
        <taxon>Glomeromycetes</taxon>
        <taxon>Diversisporales</taxon>
        <taxon>Gigasporaceae</taxon>
        <taxon>Gigaspora</taxon>
    </lineage>
</organism>
<dbReference type="CDD" id="cd00024">
    <property type="entry name" value="CD_CSD"/>
    <property type="match status" value="1"/>
</dbReference>
<dbReference type="PANTHER" id="PTHR22812">
    <property type="entry name" value="CHROMOBOX PROTEIN"/>
    <property type="match status" value="1"/>
</dbReference>
<reference evidence="5 6" key="1">
    <citation type="submission" date="2018-06" db="EMBL/GenBank/DDBJ databases">
        <title>Comparative genomics reveals the genomic features of Rhizophagus irregularis, R. cerebriforme, R. diaphanum and Gigaspora rosea, and their symbiotic lifestyle signature.</title>
        <authorList>
            <person name="Morin E."/>
            <person name="San Clemente H."/>
            <person name="Chen E.C.H."/>
            <person name="De La Providencia I."/>
            <person name="Hainaut M."/>
            <person name="Kuo A."/>
            <person name="Kohler A."/>
            <person name="Murat C."/>
            <person name="Tang N."/>
            <person name="Roy S."/>
            <person name="Loubradou J."/>
            <person name="Henrissat B."/>
            <person name="Grigoriev I.V."/>
            <person name="Corradi N."/>
            <person name="Roux C."/>
            <person name="Martin F.M."/>
        </authorList>
    </citation>
    <scope>NUCLEOTIDE SEQUENCE [LARGE SCALE GENOMIC DNA]</scope>
    <source>
        <strain evidence="5 6">DAOM 194757</strain>
    </source>
</reference>
<feature type="compositionally biased region" description="Acidic residues" evidence="3">
    <location>
        <begin position="68"/>
        <end position="77"/>
    </location>
</feature>
<dbReference type="Pfam" id="PF00385">
    <property type="entry name" value="Chromo"/>
    <property type="match status" value="1"/>
</dbReference>
<protein>
    <recommendedName>
        <fullName evidence="4">Chromo domain-containing protein</fullName>
    </recommendedName>
</protein>
<gene>
    <name evidence="5" type="ORF">C2G38_2032451</name>
</gene>
<keyword evidence="6" id="KW-1185">Reference proteome</keyword>
<feature type="compositionally biased region" description="Polar residues" evidence="3">
    <location>
        <begin position="11"/>
        <end position="24"/>
    </location>
</feature>
<dbReference type="OrthoDB" id="2375799at2759"/>
<dbReference type="InterPro" id="IPR016197">
    <property type="entry name" value="Chromo-like_dom_sf"/>
</dbReference>
<evidence type="ECO:0000259" key="4">
    <source>
        <dbReference type="PROSITE" id="PS50013"/>
    </source>
</evidence>
<dbReference type="InterPro" id="IPR000953">
    <property type="entry name" value="Chromo/chromo_shadow_dom"/>
</dbReference>
<dbReference type="STRING" id="44941.A0A397VMT6"/>
<evidence type="ECO:0000256" key="3">
    <source>
        <dbReference type="SAM" id="MobiDB-lite"/>
    </source>
</evidence>
<feature type="compositionally biased region" description="Basic and acidic residues" evidence="3">
    <location>
        <begin position="43"/>
        <end position="67"/>
    </location>
</feature>
<feature type="region of interest" description="Disordered" evidence="3">
    <location>
        <begin position="1"/>
        <end position="77"/>
    </location>
</feature>
<dbReference type="EMBL" id="QKWP01000244">
    <property type="protein sequence ID" value="RIB23790.1"/>
    <property type="molecule type" value="Genomic_DNA"/>
</dbReference>
<dbReference type="GO" id="GO:0005634">
    <property type="term" value="C:nucleus"/>
    <property type="evidence" value="ECO:0007669"/>
    <property type="project" value="UniProtKB-SubCell"/>
</dbReference>